<evidence type="ECO:0000256" key="3">
    <source>
        <dbReference type="ARBA" id="ARBA00022801"/>
    </source>
</evidence>
<dbReference type="OrthoDB" id="9809962at2"/>
<dbReference type="EMBL" id="MQMF01000001">
    <property type="protein sequence ID" value="OOE14580.1"/>
    <property type="molecule type" value="Genomic_DNA"/>
</dbReference>
<proteinExistence type="predicted"/>
<evidence type="ECO:0000313" key="6">
    <source>
        <dbReference type="Proteomes" id="UP000188597"/>
    </source>
</evidence>
<dbReference type="NCBIfam" id="TIGR01549">
    <property type="entry name" value="HAD-SF-IA-v1"/>
    <property type="match status" value="1"/>
</dbReference>
<gene>
    <name evidence="5" type="ORF">UN64_05150</name>
</gene>
<dbReference type="GO" id="GO:0046872">
    <property type="term" value="F:metal ion binding"/>
    <property type="evidence" value="ECO:0007669"/>
    <property type="project" value="UniProtKB-KW"/>
</dbReference>
<comment type="cofactor">
    <cofactor evidence="1">
        <name>Mg(2+)</name>
        <dbReference type="ChEBI" id="CHEBI:18420"/>
    </cofactor>
</comment>
<evidence type="ECO:0000256" key="1">
    <source>
        <dbReference type="ARBA" id="ARBA00001946"/>
    </source>
</evidence>
<dbReference type="Gene3D" id="3.40.50.1000">
    <property type="entry name" value="HAD superfamily/HAD-like"/>
    <property type="match status" value="1"/>
</dbReference>
<dbReference type="SUPFAM" id="SSF56784">
    <property type="entry name" value="HAD-like"/>
    <property type="match status" value="1"/>
</dbReference>
<evidence type="ECO:0000313" key="5">
    <source>
        <dbReference type="EMBL" id="OOE14580.1"/>
    </source>
</evidence>
<dbReference type="InterPro" id="IPR036412">
    <property type="entry name" value="HAD-like_sf"/>
</dbReference>
<sequence length="233" mass="27148">MPIKAVVFDMDDTLFKETDYVLSGFSAVDKWLEETIGLFGFYHHAIELFGKGEKKYIFNRVLDSLKVRYNKDFICQLIDVYRNHTPIISLLEDARYVLNNLQDSIKVGLITDGYLSSQKQKFDALGIQEKFDTVIFTDELGRDHWKPDPLPYELASLKLKSIPSECIYIGDNVNKDFVTAKKLGWLTVHINRYEGIYSQAKVSNEYEADYQINDMKELFHIEKLKHLFKLQVV</sequence>
<dbReference type="InterPro" id="IPR023214">
    <property type="entry name" value="HAD_sf"/>
</dbReference>
<dbReference type="AlphaFoldDB" id="A0A1V3GCK0"/>
<dbReference type="Gene3D" id="1.10.150.520">
    <property type="match status" value="1"/>
</dbReference>
<dbReference type="GO" id="GO:0016791">
    <property type="term" value="F:phosphatase activity"/>
    <property type="evidence" value="ECO:0007669"/>
    <property type="project" value="TreeGrafter"/>
</dbReference>
<accession>A0A1V3GCK0</accession>
<dbReference type="PANTHER" id="PTHR46470:SF2">
    <property type="entry name" value="GLYCERALDEHYDE 3-PHOSPHATE PHOSPHATASE"/>
    <property type="match status" value="1"/>
</dbReference>
<dbReference type="Proteomes" id="UP000188597">
    <property type="component" value="Unassembled WGS sequence"/>
</dbReference>
<dbReference type="PANTHER" id="PTHR46470">
    <property type="entry name" value="N-ACYLNEURAMINATE-9-PHOSPHATASE"/>
    <property type="match status" value="1"/>
</dbReference>
<dbReference type="GO" id="GO:0044281">
    <property type="term" value="P:small molecule metabolic process"/>
    <property type="evidence" value="ECO:0007669"/>
    <property type="project" value="UniProtKB-ARBA"/>
</dbReference>
<protein>
    <submittedName>
        <fullName evidence="5">Haloacid dehalogenase</fullName>
    </submittedName>
</protein>
<dbReference type="RefSeq" id="WP_077360345.1">
    <property type="nucleotide sequence ID" value="NZ_MQMF01000001.1"/>
</dbReference>
<keyword evidence="3" id="KW-0378">Hydrolase</keyword>
<name>A0A1V3GCK0_9BACL</name>
<dbReference type="InterPro" id="IPR006439">
    <property type="entry name" value="HAD-SF_hydro_IA"/>
</dbReference>
<dbReference type="InterPro" id="IPR051400">
    <property type="entry name" value="HAD-like_hydrolase"/>
</dbReference>
<organism evidence="5 6">
    <name type="scientific">Fictibacillus arsenicus</name>
    <dbReference type="NCBI Taxonomy" id="255247"/>
    <lineage>
        <taxon>Bacteria</taxon>
        <taxon>Bacillati</taxon>
        <taxon>Bacillota</taxon>
        <taxon>Bacilli</taxon>
        <taxon>Bacillales</taxon>
        <taxon>Fictibacillaceae</taxon>
        <taxon>Fictibacillus</taxon>
    </lineage>
</organism>
<dbReference type="SFLD" id="SFLDG01129">
    <property type="entry name" value="C1.5:_HAD__Beta-PGM__Phosphata"/>
    <property type="match status" value="1"/>
</dbReference>
<dbReference type="Pfam" id="PF00702">
    <property type="entry name" value="Hydrolase"/>
    <property type="match status" value="1"/>
</dbReference>
<reference evidence="5 6" key="1">
    <citation type="submission" date="2016-11" db="EMBL/GenBank/DDBJ databases">
        <authorList>
            <person name="Jaros S."/>
            <person name="Januszkiewicz K."/>
            <person name="Wedrychowicz H."/>
        </authorList>
    </citation>
    <scope>NUCLEOTIDE SEQUENCE [LARGE SCALE GENOMIC DNA]</scope>
    <source>
        <strain evidence="5 6">Con a/3</strain>
    </source>
</reference>
<keyword evidence="4" id="KW-0460">Magnesium</keyword>
<keyword evidence="2" id="KW-0479">Metal-binding</keyword>
<evidence type="ECO:0000256" key="2">
    <source>
        <dbReference type="ARBA" id="ARBA00022723"/>
    </source>
</evidence>
<comment type="caution">
    <text evidence="5">The sequence shown here is derived from an EMBL/GenBank/DDBJ whole genome shotgun (WGS) entry which is preliminary data.</text>
</comment>
<dbReference type="SFLD" id="SFLDS00003">
    <property type="entry name" value="Haloacid_Dehalogenase"/>
    <property type="match status" value="1"/>
</dbReference>
<evidence type="ECO:0000256" key="4">
    <source>
        <dbReference type="ARBA" id="ARBA00022842"/>
    </source>
</evidence>